<proteinExistence type="predicted"/>
<name>F7XUF0_MIDMI</name>
<gene>
    <name evidence="1" type="ordered locus">midi_01238</name>
</gene>
<evidence type="ECO:0000313" key="1">
    <source>
        <dbReference type="EMBL" id="AEI89509.1"/>
    </source>
</evidence>
<organism evidence="1 2">
    <name type="scientific">Midichloria mitochondrii (strain IricVA)</name>
    <dbReference type="NCBI Taxonomy" id="696127"/>
    <lineage>
        <taxon>Bacteria</taxon>
        <taxon>Pseudomonadati</taxon>
        <taxon>Pseudomonadota</taxon>
        <taxon>Alphaproteobacteria</taxon>
        <taxon>Rickettsiales</taxon>
        <taxon>Candidatus Midichloriaceae</taxon>
        <taxon>Candidatus Midichloria</taxon>
    </lineage>
</organism>
<keyword evidence="2" id="KW-1185">Reference proteome</keyword>
<dbReference type="Proteomes" id="UP000006639">
    <property type="component" value="Chromosome"/>
</dbReference>
<dbReference type="HOGENOM" id="CLU_3254136_0_0_5"/>
<dbReference type="AlphaFoldDB" id="F7XUF0"/>
<evidence type="ECO:0000313" key="2">
    <source>
        <dbReference type="Proteomes" id="UP000006639"/>
    </source>
</evidence>
<protein>
    <submittedName>
        <fullName evidence="1">Uncharacterized protein</fullName>
    </submittedName>
</protein>
<dbReference type="KEGG" id="mmn:midi_01238"/>
<dbReference type="EMBL" id="CP002130">
    <property type="protein sequence ID" value="AEI89509.1"/>
    <property type="molecule type" value="Genomic_DNA"/>
</dbReference>
<sequence length="42" mass="4807">MIGCANETCSNEVFKTPDPEFRIYDDLGIMINVENVFDYLSC</sequence>
<reference evidence="1 2" key="1">
    <citation type="journal article" date="2011" name="Mol. Biol. Evol.">
        <title>Phylogenomic evidence for the presence of a flagellum and cbb3 oxidase in the free-living mitochondrial ancestor.</title>
        <authorList>
            <person name="Sassera D."/>
            <person name="Lo N."/>
            <person name="Epis S."/>
            <person name="D'Auria G."/>
            <person name="Montagna M."/>
            <person name="Comandatore F."/>
            <person name="Horner D."/>
            <person name="Pereto J."/>
            <person name="Luciano A.M."/>
            <person name="Franciosi F."/>
            <person name="Ferri E."/>
            <person name="Crotti E."/>
            <person name="Bazzocchi C."/>
            <person name="Daffonchio D."/>
            <person name="Sacchi L."/>
            <person name="Moya A."/>
            <person name="Latorre A."/>
            <person name="Bandi C."/>
        </authorList>
    </citation>
    <scope>NUCLEOTIDE SEQUENCE [LARGE SCALE GENOMIC DNA]</scope>
    <source>
        <strain evidence="1 2">IricVA</strain>
    </source>
</reference>
<accession>F7XUF0</accession>